<evidence type="ECO:0000256" key="3">
    <source>
        <dbReference type="ARBA" id="ARBA00022741"/>
    </source>
</evidence>
<dbReference type="PhylomeDB" id="O45430"/>
<dbReference type="Gene3D" id="3.30.470.20">
    <property type="entry name" value="ATP-grasp fold, B domain"/>
    <property type="match status" value="1"/>
</dbReference>
<dbReference type="FunFam" id="3.40.50.20:FF:000010">
    <property type="entry name" value="Propionyl-CoA carboxylase subunit alpha"/>
    <property type="match status" value="1"/>
</dbReference>
<evidence type="ECO:0000256" key="1">
    <source>
        <dbReference type="ARBA" id="ARBA00001953"/>
    </source>
</evidence>
<dbReference type="Proteomes" id="UP000001940">
    <property type="component" value="Chromosome IV"/>
</dbReference>
<dbReference type="InterPro" id="IPR005482">
    <property type="entry name" value="Biotin_COase_C"/>
</dbReference>
<dbReference type="Gene3D" id="3.30.1490.20">
    <property type="entry name" value="ATP-grasp fold, A domain"/>
    <property type="match status" value="1"/>
</dbReference>
<feature type="domain" description="ATP-grasp" evidence="8">
    <location>
        <begin position="137"/>
        <end position="334"/>
    </location>
</feature>
<dbReference type="UCSC" id="F32B6.2.1">
    <property type="organism name" value="c. elegans"/>
</dbReference>
<comment type="cofactor">
    <cofactor evidence="1">
        <name>biotin</name>
        <dbReference type="ChEBI" id="CHEBI:57586"/>
    </cofactor>
</comment>
<dbReference type="InterPro" id="IPR005479">
    <property type="entry name" value="CPAse_ATP-bd"/>
</dbReference>
<dbReference type="SUPFAM" id="SSF52440">
    <property type="entry name" value="PreATP-grasp domain"/>
    <property type="match status" value="1"/>
</dbReference>
<evidence type="ECO:0000313" key="10">
    <source>
        <dbReference type="EMBL" id="CAB03038.2"/>
    </source>
</evidence>
<dbReference type="Gene3D" id="2.40.50.100">
    <property type="match status" value="1"/>
</dbReference>
<dbReference type="AlphaFoldDB" id="O45430"/>
<evidence type="ECO:0000259" key="9">
    <source>
        <dbReference type="PROSITE" id="PS50979"/>
    </source>
</evidence>
<dbReference type="PROSITE" id="PS50975">
    <property type="entry name" value="ATP_GRASP"/>
    <property type="match status" value="1"/>
</dbReference>
<dbReference type="PeptideAtlas" id="O45430"/>
<evidence type="ECO:0007829" key="13">
    <source>
        <dbReference type="PeptideAtlas" id="O45430"/>
    </source>
</evidence>
<evidence type="ECO:0000313" key="11">
    <source>
        <dbReference type="Proteomes" id="UP000001940"/>
    </source>
</evidence>
<accession>O45430</accession>
<gene>
    <name evidence="10 12" type="primary">mccc-1</name>
    <name evidence="10" type="ORF">CELE_F32B6.2</name>
    <name evidence="12" type="ORF">F32B6.2</name>
</gene>
<dbReference type="InterPro" id="IPR001882">
    <property type="entry name" value="Biotin_BS"/>
</dbReference>
<dbReference type="PROSITE" id="PS00867">
    <property type="entry name" value="CPSASE_2"/>
    <property type="match status" value="1"/>
</dbReference>
<dbReference type="GO" id="GO:0005524">
    <property type="term" value="F:ATP binding"/>
    <property type="evidence" value="ECO:0007669"/>
    <property type="project" value="UniProtKB-UniRule"/>
</dbReference>
<reference evidence="10 11" key="1">
    <citation type="journal article" date="1998" name="Science">
        <title>Genome sequence of the nematode C. elegans: a platform for investigating biology.</title>
        <authorList>
            <consortium name="The C. elegans sequencing consortium"/>
            <person name="Sulson J.E."/>
            <person name="Waterston R."/>
        </authorList>
    </citation>
    <scope>NUCLEOTIDE SEQUENCE [LARGE SCALE GENOMIC DNA]</scope>
    <source>
        <strain evidence="10 11">Bristol N2</strain>
    </source>
</reference>
<dbReference type="SMR" id="O45430"/>
<evidence type="ECO:0000256" key="4">
    <source>
        <dbReference type="ARBA" id="ARBA00022840"/>
    </source>
</evidence>
<dbReference type="GO" id="GO:0005739">
    <property type="term" value="C:mitochondrion"/>
    <property type="evidence" value="ECO:0000318"/>
    <property type="project" value="GO_Central"/>
</dbReference>
<dbReference type="SUPFAM" id="SSF56059">
    <property type="entry name" value="Glutathione synthetase ATP-binding domain-like"/>
    <property type="match status" value="1"/>
</dbReference>
<dbReference type="InParanoid" id="O45430"/>
<dbReference type="InterPro" id="IPR050856">
    <property type="entry name" value="Biotin_carboxylase_complex"/>
</dbReference>
<sequence>MLGVFQKRCASTAPLIRPIQRVLVANRGEIAIRVQNTARKMGIETVAVFSDADRNSLFVKKADKAYHIGPPLAAESYLNMDKIINSALRSGAQAIHPGYGFLSENAGFAEKCAQAGLVFIGPPAQAIRDMGAKNVSKQIMEDAKVPVVKGFHGEDQSDANLKKKSAEIGYPVMLKAVYGGGGKGMRIAWNEAEFEEKLASARNEAKKSFGNDEMLVEKFVEKPRHVEVQVFGDHHGNYVHLWERDCSVQRRHQKIIEEAPAPNMEHDTRVKLGESAVRAAAAVGYVGAGTVEFIMDPRGEFYFMEMNTRLQVEHPVSEAITGTDLVEWQLRVAQGEKLPLKQSEIPLNGHAFECRVYAEDTRKGAFMPTAGRLNYVDFPEDARIDTGVVSGDEVSIHYDPMIAKVVVWGQDRAVAAAKLESALARTRISGLPTNIDFVRRVLAHPEFAAGNVYTDFIPDHQKELFAESETPAEIYVESAVAHALAALQKSDAGVFQNLSFFRMNLSPKYIFKIDGKDVSIRFDSDSRLTVSYDGNSYETLLNDIESTTDGSFKFTLEANGRRWSTVVKNLGNSLMVNGVGQNEYETPQIHETFDSLSGGAASHSAVAPMPGIIEKILVKPGEQVTTGQALVVMTAMKMEYIIRAPEDSTVEHIKCQAGKNVPKNAVLVQFA</sequence>
<dbReference type="Pfam" id="PF00289">
    <property type="entry name" value="Biotin_carb_N"/>
    <property type="match status" value="1"/>
</dbReference>
<protein>
    <submittedName>
        <fullName evidence="10">Methylcrotonoyl-CoA carboxylase subunit alpha, mitochondrial</fullName>
    </submittedName>
</protein>
<dbReference type="PaxDb" id="6239-F32B6.2"/>
<dbReference type="InterPro" id="IPR016185">
    <property type="entry name" value="PreATP-grasp_dom_sf"/>
</dbReference>
<dbReference type="FunFam" id="3.30.1490.20:FF:000003">
    <property type="entry name" value="acetyl-CoA carboxylase isoform X1"/>
    <property type="match status" value="1"/>
</dbReference>
<dbReference type="GeneID" id="177841"/>
<dbReference type="EMBL" id="BX284604">
    <property type="protein sequence ID" value="CAB03038.2"/>
    <property type="molecule type" value="Genomic_DNA"/>
</dbReference>
<dbReference type="InterPro" id="IPR011764">
    <property type="entry name" value="Biotin_carboxylation_dom"/>
</dbReference>
<dbReference type="OrthoDB" id="196847at2759"/>
<keyword evidence="3 6" id="KW-0547">Nucleotide-binding</keyword>
<dbReference type="WormBase" id="F32B6.2">
    <property type="protein sequence ID" value="CE35517"/>
    <property type="gene ID" value="WBGene00009319"/>
    <property type="gene designation" value="mccc-1"/>
</dbReference>
<dbReference type="InterPro" id="IPR013815">
    <property type="entry name" value="ATP_grasp_subdomain_1"/>
</dbReference>
<dbReference type="Reactome" id="R-CEL-196780">
    <property type="pathway name" value="Biotin transport and metabolism"/>
</dbReference>
<dbReference type="GO" id="GO:0046872">
    <property type="term" value="F:metal ion binding"/>
    <property type="evidence" value="ECO:0007669"/>
    <property type="project" value="InterPro"/>
</dbReference>
<evidence type="ECO:0000259" key="7">
    <source>
        <dbReference type="PROSITE" id="PS50968"/>
    </source>
</evidence>
<dbReference type="GO" id="GO:0016874">
    <property type="term" value="F:ligase activity"/>
    <property type="evidence" value="ECO:0007669"/>
    <property type="project" value="UniProtKB-KW"/>
</dbReference>
<dbReference type="InterPro" id="IPR005481">
    <property type="entry name" value="BC-like_N"/>
</dbReference>
<dbReference type="RefSeq" id="NP_501777.2">
    <property type="nucleotide sequence ID" value="NM_069376.8"/>
</dbReference>
<evidence type="ECO:0000256" key="5">
    <source>
        <dbReference type="ARBA" id="ARBA00023267"/>
    </source>
</evidence>
<dbReference type="InterPro" id="IPR011761">
    <property type="entry name" value="ATP-grasp"/>
</dbReference>
<dbReference type="Pfam" id="PF02785">
    <property type="entry name" value="Biotin_carb_C"/>
    <property type="match status" value="1"/>
</dbReference>
<dbReference type="PIR" id="T21641">
    <property type="entry name" value="T21641"/>
</dbReference>
<dbReference type="InterPro" id="IPR011054">
    <property type="entry name" value="Rudment_hybrid_motif"/>
</dbReference>
<dbReference type="CTD" id="177841"/>
<dbReference type="Reactome" id="R-CEL-70895">
    <property type="pathway name" value="Branched-chain amino acid catabolism"/>
</dbReference>
<dbReference type="HOGENOM" id="CLU_000395_3_1_1"/>
<name>O45430_CAEEL</name>
<dbReference type="PANTHER" id="PTHR18866">
    <property type="entry name" value="CARBOXYLASE:PYRUVATE/ACETYL-COA/PROPIONYL-COA CARBOXYLASE"/>
    <property type="match status" value="1"/>
</dbReference>
<dbReference type="FunCoup" id="O45430">
    <property type="interactions" value="2473"/>
</dbReference>
<keyword evidence="13" id="KW-1267">Proteomics identification</keyword>
<evidence type="ECO:0000256" key="2">
    <source>
        <dbReference type="ARBA" id="ARBA00022598"/>
    </source>
</evidence>
<keyword evidence="2" id="KW-0436">Ligase</keyword>
<dbReference type="PROSITE" id="PS50979">
    <property type="entry name" value="BC"/>
    <property type="match status" value="1"/>
</dbReference>
<dbReference type="AGR" id="WB:WBGene00009319"/>
<keyword evidence="5" id="KW-0092">Biotin</keyword>
<dbReference type="PANTHER" id="PTHR18866:SF33">
    <property type="entry name" value="METHYLCROTONOYL-COA CARBOXYLASE SUBUNIT ALPHA, MITOCHONDRIAL-RELATED"/>
    <property type="match status" value="1"/>
</dbReference>
<evidence type="ECO:0000313" key="12">
    <source>
        <dbReference type="WormBase" id="F32B6.2"/>
    </source>
</evidence>
<feature type="domain" description="Lipoyl-binding" evidence="7">
    <location>
        <begin position="590"/>
        <end position="671"/>
    </location>
</feature>
<dbReference type="Gene3D" id="3.40.50.20">
    <property type="match status" value="1"/>
</dbReference>
<dbReference type="InterPro" id="IPR011053">
    <property type="entry name" value="Single_hybrid_motif"/>
</dbReference>
<dbReference type="SUPFAM" id="SSF51246">
    <property type="entry name" value="Rudiment single hybrid motif"/>
    <property type="match status" value="1"/>
</dbReference>
<dbReference type="PROSITE" id="PS00188">
    <property type="entry name" value="BIOTIN"/>
    <property type="match status" value="1"/>
</dbReference>
<dbReference type="Bgee" id="WBGene00009319">
    <property type="expression patterns" value="Expressed in germ line (C elegans) and 4 other cell types or tissues"/>
</dbReference>
<organism evidence="10 11">
    <name type="scientific">Caenorhabditis elegans</name>
    <dbReference type="NCBI Taxonomy" id="6239"/>
    <lineage>
        <taxon>Eukaryota</taxon>
        <taxon>Metazoa</taxon>
        <taxon>Ecdysozoa</taxon>
        <taxon>Nematoda</taxon>
        <taxon>Chromadorea</taxon>
        <taxon>Rhabditida</taxon>
        <taxon>Rhabditina</taxon>
        <taxon>Rhabditomorpha</taxon>
        <taxon>Rhabditoidea</taxon>
        <taxon>Rhabditidae</taxon>
        <taxon>Peloderinae</taxon>
        <taxon>Caenorhabditis</taxon>
    </lineage>
</organism>
<keyword evidence="11" id="KW-1185">Reference proteome</keyword>
<dbReference type="eggNOG" id="KOG0238">
    <property type="taxonomic scope" value="Eukaryota"/>
</dbReference>
<proteinExistence type="evidence at protein level"/>
<dbReference type="SMART" id="SM00878">
    <property type="entry name" value="Biotin_carb_C"/>
    <property type="match status" value="1"/>
</dbReference>
<evidence type="ECO:0000256" key="6">
    <source>
        <dbReference type="PROSITE-ProRule" id="PRU00409"/>
    </source>
</evidence>
<dbReference type="InterPro" id="IPR000089">
    <property type="entry name" value="Biotin_lipoyl"/>
</dbReference>
<dbReference type="OMA" id="IYYDPML"/>
<dbReference type="STRING" id="6239.F32B6.2.1"/>
<keyword evidence="4 6" id="KW-0067">ATP-binding</keyword>
<dbReference type="PROSITE" id="PS50968">
    <property type="entry name" value="BIOTINYL_LIPOYL"/>
    <property type="match status" value="1"/>
</dbReference>
<dbReference type="Pfam" id="PF00364">
    <property type="entry name" value="Biotin_lipoyl"/>
    <property type="match status" value="1"/>
</dbReference>
<dbReference type="CDD" id="cd06850">
    <property type="entry name" value="biotinyl_domain"/>
    <property type="match status" value="1"/>
</dbReference>
<dbReference type="SUPFAM" id="SSF51230">
    <property type="entry name" value="Single hybrid motif"/>
    <property type="match status" value="1"/>
</dbReference>
<evidence type="ECO:0000259" key="8">
    <source>
        <dbReference type="PROSITE" id="PS50975"/>
    </source>
</evidence>
<feature type="domain" description="Biotin carboxylation" evidence="9">
    <location>
        <begin position="18"/>
        <end position="462"/>
    </location>
</feature>
<dbReference type="KEGG" id="cel:CELE_F32B6.2"/>
<dbReference type="FunFam" id="3.30.470.20:FF:000028">
    <property type="entry name" value="Methylcrotonoyl-CoA carboxylase subunit alpha, mitochondrial"/>
    <property type="match status" value="1"/>
</dbReference>
<dbReference type="Pfam" id="PF02786">
    <property type="entry name" value="CPSase_L_D2"/>
    <property type="match status" value="1"/>
</dbReference>